<dbReference type="RefSeq" id="WP_051714676.1">
    <property type="nucleotide sequence ID" value="NZ_JBEXYG010000006.1"/>
</dbReference>
<feature type="region of interest" description="Disordered" evidence="1">
    <location>
        <begin position="166"/>
        <end position="187"/>
    </location>
</feature>
<comment type="caution">
    <text evidence="2">The sequence shown here is derived from an EMBL/GenBank/DDBJ whole genome shotgun (WGS) entry which is preliminary data.</text>
</comment>
<dbReference type="Proteomes" id="UP001550628">
    <property type="component" value="Unassembled WGS sequence"/>
</dbReference>
<dbReference type="Pfam" id="PF14337">
    <property type="entry name" value="Abi_alpha"/>
    <property type="match status" value="1"/>
</dbReference>
<evidence type="ECO:0000313" key="3">
    <source>
        <dbReference type="Proteomes" id="UP001550628"/>
    </source>
</evidence>
<dbReference type="InterPro" id="IPR025506">
    <property type="entry name" value="Abi_alpha"/>
</dbReference>
<accession>A0ABV2WP74</accession>
<dbReference type="GeneID" id="96246383"/>
<evidence type="ECO:0000256" key="1">
    <source>
        <dbReference type="SAM" id="MobiDB-lite"/>
    </source>
</evidence>
<organism evidence="2 3">
    <name type="scientific">Nocardia rhamnosiphila</name>
    <dbReference type="NCBI Taxonomy" id="426716"/>
    <lineage>
        <taxon>Bacteria</taxon>
        <taxon>Bacillati</taxon>
        <taxon>Actinomycetota</taxon>
        <taxon>Actinomycetes</taxon>
        <taxon>Mycobacteriales</taxon>
        <taxon>Nocardiaceae</taxon>
        <taxon>Nocardia</taxon>
    </lineage>
</organism>
<reference evidence="2 3" key="1">
    <citation type="submission" date="2024-06" db="EMBL/GenBank/DDBJ databases">
        <title>The Natural Products Discovery Center: Release of the First 8490 Sequenced Strains for Exploring Actinobacteria Biosynthetic Diversity.</title>
        <authorList>
            <person name="Kalkreuter E."/>
            <person name="Kautsar S.A."/>
            <person name="Yang D."/>
            <person name="Bader C.D."/>
            <person name="Teijaro C.N."/>
            <person name="Fluegel L."/>
            <person name="Davis C.M."/>
            <person name="Simpson J.R."/>
            <person name="Lauterbach L."/>
            <person name="Steele A.D."/>
            <person name="Gui C."/>
            <person name="Meng S."/>
            <person name="Li G."/>
            <person name="Viehrig K."/>
            <person name="Ye F."/>
            <person name="Su P."/>
            <person name="Kiefer A.F."/>
            <person name="Nichols A."/>
            <person name="Cepeda A.J."/>
            <person name="Yan W."/>
            <person name="Fan B."/>
            <person name="Jiang Y."/>
            <person name="Adhikari A."/>
            <person name="Zheng C.-J."/>
            <person name="Schuster L."/>
            <person name="Cowan T.M."/>
            <person name="Smanski M.J."/>
            <person name="Chevrette M.G."/>
            <person name="De Carvalho L.P.S."/>
            <person name="Shen B."/>
        </authorList>
    </citation>
    <scope>NUCLEOTIDE SEQUENCE [LARGE SCALE GENOMIC DNA]</scope>
    <source>
        <strain evidence="2 3">NPDC019708</strain>
    </source>
</reference>
<feature type="compositionally biased region" description="Basic and acidic residues" evidence="1">
    <location>
        <begin position="1"/>
        <end position="27"/>
    </location>
</feature>
<name>A0ABV2WP74_9NOCA</name>
<feature type="region of interest" description="Disordered" evidence="1">
    <location>
        <begin position="1"/>
        <end position="34"/>
    </location>
</feature>
<dbReference type="EMBL" id="JBEYBF010000007">
    <property type="protein sequence ID" value="MEU1952661.1"/>
    <property type="molecule type" value="Genomic_DNA"/>
</dbReference>
<evidence type="ECO:0000313" key="2">
    <source>
        <dbReference type="EMBL" id="MEU1952661.1"/>
    </source>
</evidence>
<keyword evidence="3" id="KW-1185">Reference proteome</keyword>
<gene>
    <name evidence="2" type="ORF">ABZ510_12425</name>
</gene>
<proteinExistence type="predicted"/>
<sequence length="286" mass="30193">MAVKRETRDSGEPERRDGSGRAGESRRSGGPAATVRAVSGVARVAASAVSGTTRWGVHTALDITETVVRGSMAGLPPAEIRTEAVAQAQEALRRALGVAAAEPSALDNPTERSLREQGAALLRLAASPRAADEGHPAFARILAELTSDEARILRLLRLDGPQPAVTVRGGRRTRRGSRKAEQASGTAEIGVSMIGEHAGLRHPDRVQRYLANLRRIGLIELLPEPVGTPERYQLLEAQAPAIELLKQAGGRGKLQHRGIALTPFGGEFVQASLPITGESGPAAENH</sequence>
<dbReference type="Gene3D" id="3.30.110.190">
    <property type="match status" value="1"/>
</dbReference>
<protein>
    <submittedName>
        <fullName evidence="2">Abi-alpha family protein</fullName>
    </submittedName>
</protein>